<feature type="region of interest" description="Disordered" evidence="1">
    <location>
        <begin position="131"/>
        <end position="153"/>
    </location>
</feature>
<accession>A0A7J0G7I9</accession>
<comment type="caution">
    <text evidence="2">The sequence shown here is derived from an EMBL/GenBank/DDBJ whole genome shotgun (WGS) entry which is preliminary data.</text>
</comment>
<dbReference type="AlphaFoldDB" id="A0A7J0G7I9"/>
<gene>
    <name evidence="2" type="ORF">Acr_18g0009300</name>
</gene>
<dbReference type="Proteomes" id="UP000585474">
    <property type="component" value="Unassembled WGS sequence"/>
</dbReference>
<dbReference type="EMBL" id="BJWL01000018">
    <property type="protein sequence ID" value="GFZ06760.1"/>
    <property type="molecule type" value="Genomic_DNA"/>
</dbReference>
<evidence type="ECO:0000313" key="3">
    <source>
        <dbReference type="Proteomes" id="UP000585474"/>
    </source>
</evidence>
<proteinExistence type="predicted"/>
<protein>
    <submittedName>
        <fullName evidence="2">Uncharacterized protein</fullName>
    </submittedName>
</protein>
<evidence type="ECO:0000313" key="2">
    <source>
        <dbReference type="EMBL" id="GFZ06760.1"/>
    </source>
</evidence>
<feature type="compositionally biased region" description="Low complexity" evidence="1">
    <location>
        <begin position="8"/>
        <end position="22"/>
    </location>
</feature>
<feature type="region of interest" description="Disordered" evidence="1">
    <location>
        <begin position="1"/>
        <end position="36"/>
    </location>
</feature>
<reference evidence="2 3" key="1">
    <citation type="submission" date="2019-07" db="EMBL/GenBank/DDBJ databases">
        <title>De Novo Assembly of kiwifruit Actinidia rufa.</title>
        <authorList>
            <person name="Sugita-Konishi S."/>
            <person name="Sato K."/>
            <person name="Mori E."/>
            <person name="Abe Y."/>
            <person name="Kisaki G."/>
            <person name="Hamano K."/>
            <person name="Suezawa K."/>
            <person name="Otani M."/>
            <person name="Fukuda T."/>
            <person name="Manabe T."/>
            <person name="Gomi K."/>
            <person name="Tabuchi M."/>
            <person name="Akimitsu K."/>
            <person name="Kataoka I."/>
        </authorList>
    </citation>
    <scope>NUCLEOTIDE SEQUENCE [LARGE SCALE GENOMIC DNA]</scope>
    <source>
        <strain evidence="3">cv. Fuchu</strain>
    </source>
</reference>
<sequence>MEEVEGQSISSIGDSSSSSSSDLFGSDKEEEEVEEVNQGEMALLVLDAFAHALALIEPIWANSSDEKVFDPIFPLVLPSVGDEIDHSFVGSEDGNSSSEVDMPEKANNLGDALAPKKAEPTILLVHPKAQGEGTRSGSFQKTKRGRGEAASLASTLTPTEALEPWNPKFTATELKGFSGHRRFVGDAVILWLVTTILDKWPSYDRTYSWKVKLAYLKEVGTLVDHPSWTIATPEVVLPNPPEPYSLMILSPFNEEDYVNQAKWEAKGGNEVGGVWVGNKLRVGAGRSGAGAGARD</sequence>
<organism evidence="2 3">
    <name type="scientific">Actinidia rufa</name>
    <dbReference type="NCBI Taxonomy" id="165716"/>
    <lineage>
        <taxon>Eukaryota</taxon>
        <taxon>Viridiplantae</taxon>
        <taxon>Streptophyta</taxon>
        <taxon>Embryophyta</taxon>
        <taxon>Tracheophyta</taxon>
        <taxon>Spermatophyta</taxon>
        <taxon>Magnoliopsida</taxon>
        <taxon>eudicotyledons</taxon>
        <taxon>Gunneridae</taxon>
        <taxon>Pentapetalae</taxon>
        <taxon>asterids</taxon>
        <taxon>Ericales</taxon>
        <taxon>Actinidiaceae</taxon>
        <taxon>Actinidia</taxon>
    </lineage>
</organism>
<keyword evidence="3" id="KW-1185">Reference proteome</keyword>
<evidence type="ECO:0000256" key="1">
    <source>
        <dbReference type="SAM" id="MobiDB-lite"/>
    </source>
</evidence>
<name>A0A7J0G7I9_9ERIC</name>